<dbReference type="KEGG" id="dpx:DAPPUDRAFT_323801"/>
<name>E9GZT8_DAPPU</name>
<evidence type="ECO:0000256" key="1">
    <source>
        <dbReference type="SAM" id="MobiDB-lite"/>
    </source>
</evidence>
<feature type="compositionally biased region" description="Basic residues" evidence="1">
    <location>
        <begin position="312"/>
        <end position="321"/>
    </location>
</feature>
<keyword evidence="3" id="KW-1185">Reference proteome</keyword>
<dbReference type="PANTHER" id="PTHR20956:SF12">
    <property type="entry name" value="FLYWCH-TYPE DOMAIN-CONTAINING PROTEIN"/>
    <property type="match status" value="1"/>
</dbReference>
<feature type="region of interest" description="Disordered" evidence="1">
    <location>
        <begin position="297"/>
        <end position="321"/>
    </location>
</feature>
<dbReference type="InParanoid" id="E9GZT8"/>
<organism evidence="2 3">
    <name type="scientific">Daphnia pulex</name>
    <name type="common">Water flea</name>
    <dbReference type="NCBI Taxonomy" id="6669"/>
    <lineage>
        <taxon>Eukaryota</taxon>
        <taxon>Metazoa</taxon>
        <taxon>Ecdysozoa</taxon>
        <taxon>Arthropoda</taxon>
        <taxon>Crustacea</taxon>
        <taxon>Branchiopoda</taxon>
        <taxon>Diplostraca</taxon>
        <taxon>Cladocera</taxon>
        <taxon>Anomopoda</taxon>
        <taxon>Daphniidae</taxon>
        <taxon>Daphnia</taxon>
    </lineage>
</organism>
<reference evidence="2 3" key="1">
    <citation type="journal article" date="2011" name="Science">
        <title>The ecoresponsive genome of Daphnia pulex.</title>
        <authorList>
            <person name="Colbourne J.K."/>
            <person name="Pfrender M.E."/>
            <person name="Gilbert D."/>
            <person name="Thomas W.K."/>
            <person name="Tucker A."/>
            <person name="Oakley T.H."/>
            <person name="Tokishita S."/>
            <person name="Aerts A."/>
            <person name="Arnold G.J."/>
            <person name="Basu M.K."/>
            <person name="Bauer D.J."/>
            <person name="Caceres C.E."/>
            <person name="Carmel L."/>
            <person name="Casola C."/>
            <person name="Choi J.H."/>
            <person name="Detter J.C."/>
            <person name="Dong Q."/>
            <person name="Dusheyko S."/>
            <person name="Eads B.D."/>
            <person name="Frohlich T."/>
            <person name="Geiler-Samerotte K.A."/>
            <person name="Gerlach D."/>
            <person name="Hatcher P."/>
            <person name="Jogdeo S."/>
            <person name="Krijgsveld J."/>
            <person name="Kriventseva E.V."/>
            <person name="Kultz D."/>
            <person name="Laforsch C."/>
            <person name="Lindquist E."/>
            <person name="Lopez J."/>
            <person name="Manak J.R."/>
            <person name="Muller J."/>
            <person name="Pangilinan J."/>
            <person name="Patwardhan R.P."/>
            <person name="Pitluck S."/>
            <person name="Pritham E.J."/>
            <person name="Rechtsteiner A."/>
            <person name="Rho M."/>
            <person name="Rogozin I.B."/>
            <person name="Sakarya O."/>
            <person name="Salamov A."/>
            <person name="Schaack S."/>
            <person name="Shapiro H."/>
            <person name="Shiga Y."/>
            <person name="Skalitzky C."/>
            <person name="Smith Z."/>
            <person name="Souvorov A."/>
            <person name="Sung W."/>
            <person name="Tang Z."/>
            <person name="Tsuchiya D."/>
            <person name="Tu H."/>
            <person name="Vos H."/>
            <person name="Wang M."/>
            <person name="Wolf Y.I."/>
            <person name="Yamagata H."/>
            <person name="Yamada T."/>
            <person name="Ye Y."/>
            <person name="Shaw J.R."/>
            <person name="Andrews J."/>
            <person name="Crease T.J."/>
            <person name="Tang H."/>
            <person name="Lucas S.M."/>
            <person name="Robertson H.M."/>
            <person name="Bork P."/>
            <person name="Koonin E.V."/>
            <person name="Zdobnov E.M."/>
            <person name="Grigoriev I.V."/>
            <person name="Lynch M."/>
            <person name="Boore J.L."/>
        </authorList>
    </citation>
    <scope>NUCLEOTIDE SEQUENCE [LARGE SCALE GENOMIC DNA]</scope>
</reference>
<proteinExistence type="predicted"/>
<evidence type="ECO:0000313" key="3">
    <source>
        <dbReference type="Proteomes" id="UP000000305"/>
    </source>
</evidence>
<evidence type="ECO:0000313" key="2">
    <source>
        <dbReference type="EMBL" id="EFX74868.1"/>
    </source>
</evidence>
<dbReference type="EMBL" id="GL732579">
    <property type="protein sequence ID" value="EFX74868.1"/>
    <property type="molecule type" value="Genomic_DNA"/>
</dbReference>
<accession>E9GZT8</accession>
<protein>
    <recommendedName>
        <fullName evidence="4">FLYWCH-type domain-containing protein</fullName>
    </recommendedName>
</protein>
<evidence type="ECO:0008006" key="4">
    <source>
        <dbReference type="Google" id="ProtNLM"/>
    </source>
</evidence>
<gene>
    <name evidence="2" type="ORF">DAPPUDRAFT_323801</name>
</gene>
<sequence length="526" mass="60477">MSRPIRKKKEVNRFGDWEYTVDKEVKTGRGRPPGRKNKEQHLQEQHEVIVESELPHATENVGNFAEKICLRPLLSSSGAGHLFEQELTSVITPIDAPTNNLLGLSPGEVLAPEISREKSSRQTLPTILDESSLQRSDEHQPTTAVQSYHNENCLLRALTPDPTEQFEYVADCELPLPPPQGCFPLPLPPPPEQFEYEADCELPLPPPPEQFEYVADWELPLPPPPEQFEYVAEQFEYVADCELPLPPPQGCFPLSLSESEHLQLSQSIYSCNHQTNEDTETDWNVFDANIRQQQARKRKRQLALSESSPSPRPKRTRLRQQKKQKFVRWKFLNGVGKRCSTFLIDLVQERKFGKWKTNSDGTVLHRCNFRPRGKPACKSYVKQTETTFFLERNHIPECKPIPNLADQLKLLRDAKRHGLEQKDKTAKAIVEPLLYKLFSTNKKNLLPKIENWCRSNAFTDLTKKRAFQELNYIVLGQIIWKSFEDGTTHNKLMFLLGCIIKQPVMYWIATSIIIIQELVFSSVDPC</sequence>
<dbReference type="AlphaFoldDB" id="E9GZT8"/>
<dbReference type="PANTHER" id="PTHR20956">
    <property type="entry name" value="HEH2P"/>
    <property type="match status" value="1"/>
</dbReference>
<dbReference type="Proteomes" id="UP000000305">
    <property type="component" value="Unassembled WGS sequence"/>
</dbReference>
<dbReference type="HOGENOM" id="CLU_518038_0_0_1"/>